<keyword evidence="8 14" id="KW-0418">Kinase</keyword>
<dbReference type="InterPro" id="IPR042240">
    <property type="entry name" value="CHASE_sf"/>
</dbReference>
<gene>
    <name evidence="14" type="ORF">CP97_04490</name>
</gene>
<dbReference type="KEGG" id="ery:CP97_04490"/>
<dbReference type="InterPro" id="IPR006189">
    <property type="entry name" value="CHASE_dom"/>
</dbReference>
<keyword evidence="6 12" id="KW-0812">Transmembrane</keyword>
<evidence type="ECO:0000259" key="13">
    <source>
        <dbReference type="PROSITE" id="PS50839"/>
    </source>
</evidence>
<dbReference type="SMART" id="SM00911">
    <property type="entry name" value="HWE_HK"/>
    <property type="match status" value="1"/>
</dbReference>
<keyword evidence="7" id="KW-0547">Nucleotide-binding</keyword>
<dbReference type="EC" id="2.7.13.3" evidence="3"/>
<dbReference type="InterPro" id="IPR011102">
    <property type="entry name" value="Sig_transdc_His_kinase_HWE"/>
</dbReference>
<dbReference type="Pfam" id="PF07536">
    <property type="entry name" value="HWE_HK"/>
    <property type="match status" value="1"/>
</dbReference>
<evidence type="ECO:0000256" key="8">
    <source>
        <dbReference type="ARBA" id="ARBA00022777"/>
    </source>
</evidence>
<dbReference type="GO" id="GO:0005524">
    <property type="term" value="F:ATP binding"/>
    <property type="evidence" value="ECO:0007669"/>
    <property type="project" value="UniProtKB-KW"/>
</dbReference>
<feature type="domain" description="CHASE" evidence="13">
    <location>
        <begin position="86"/>
        <end position="273"/>
    </location>
</feature>
<evidence type="ECO:0000313" key="14">
    <source>
        <dbReference type="EMBL" id="AKQ43168.2"/>
    </source>
</evidence>
<keyword evidence="11 12" id="KW-0472">Membrane</keyword>
<proteinExistence type="predicted"/>
<keyword evidence="9" id="KW-0067">ATP-binding</keyword>
<protein>
    <recommendedName>
        <fullName evidence="3">histidine kinase</fullName>
        <ecNumber evidence="3">2.7.13.3</ecNumber>
    </recommendedName>
</protein>
<evidence type="ECO:0000256" key="1">
    <source>
        <dbReference type="ARBA" id="ARBA00000085"/>
    </source>
</evidence>
<dbReference type="Pfam" id="PF03924">
    <property type="entry name" value="CHASE"/>
    <property type="match status" value="1"/>
</dbReference>
<comment type="catalytic activity">
    <reaction evidence="1">
        <text>ATP + protein L-histidine = ADP + protein N-phospho-L-histidine.</text>
        <dbReference type="EC" id="2.7.13.3"/>
    </reaction>
</comment>
<reference evidence="15" key="2">
    <citation type="submission" date="2015-04" db="EMBL/GenBank/DDBJ databases">
        <title>The complete genome sequence of Erythrobacter sp. s21-N3.</title>
        <authorList>
            <person name="Zhuang L."/>
            <person name="Liu Y."/>
            <person name="Shao Z."/>
        </authorList>
    </citation>
    <scope>NUCLEOTIDE SEQUENCE [LARGE SCALE GENOMIC DNA]</scope>
    <source>
        <strain evidence="15">s21-N3</strain>
    </source>
</reference>
<evidence type="ECO:0000256" key="6">
    <source>
        <dbReference type="ARBA" id="ARBA00022692"/>
    </source>
</evidence>
<dbReference type="GO" id="GO:0004673">
    <property type="term" value="F:protein histidine kinase activity"/>
    <property type="evidence" value="ECO:0007669"/>
    <property type="project" value="UniProtKB-EC"/>
</dbReference>
<dbReference type="Gene3D" id="3.30.450.350">
    <property type="entry name" value="CHASE domain"/>
    <property type="match status" value="1"/>
</dbReference>
<dbReference type="PROSITE" id="PS50839">
    <property type="entry name" value="CHASE"/>
    <property type="match status" value="1"/>
</dbReference>
<dbReference type="AlphaFoldDB" id="A0A0H4W0Y1"/>
<evidence type="ECO:0000256" key="7">
    <source>
        <dbReference type="ARBA" id="ARBA00022741"/>
    </source>
</evidence>
<evidence type="ECO:0000256" key="5">
    <source>
        <dbReference type="ARBA" id="ARBA00022679"/>
    </source>
</evidence>
<keyword evidence="15" id="KW-1185">Reference proteome</keyword>
<evidence type="ECO:0000256" key="9">
    <source>
        <dbReference type="ARBA" id="ARBA00022840"/>
    </source>
</evidence>
<evidence type="ECO:0000256" key="11">
    <source>
        <dbReference type="ARBA" id="ARBA00023136"/>
    </source>
</evidence>
<dbReference type="EMBL" id="CP011310">
    <property type="protein sequence ID" value="AKQ43168.2"/>
    <property type="molecule type" value="Genomic_DNA"/>
</dbReference>
<evidence type="ECO:0000256" key="10">
    <source>
        <dbReference type="ARBA" id="ARBA00022989"/>
    </source>
</evidence>
<evidence type="ECO:0000256" key="2">
    <source>
        <dbReference type="ARBA" id="ARBA00004370"/>
    </source>
</evidence>
<dbReference type="InterPro" id="IPR036890">
    <property type="entry name" value="HATPase_C_sf"/>
</dbReference>
<feature type="transmembrane region" description="Helical" evidence="12">
    <location>
        <begin position="308"/>
        <end position="330"/>
    </location>
</feature>
<keyword evidence="4" id="KW-0597">Phosphoprotein</keyword>
<keyword evidence="10 12" id="KW-1133">Transmembrane helix</keyword>
<feature type="transmembrane region" description="Helical" evidence="12">
    <location>
        <begin position="20"/>
        <end position="43"/>
    </location>
</feature>
<dbReference type="PANTHER" id="PTHR41523">
    <property type="entry name" value="TWO-COMPONENT SYSTEM SENSOR PROTEIN"/>
    <property type="match status" value="1"/>
</dbReference>
<evidence type="ECO:0000256" key="12">
    <source>
        <dbReference type="SAM" id="Phobius"/>
    </source>
</evidence>
<sequence>MKLQHQSGRRSRTTRWLLRYPRALPIGIFFLLATITALSIFAIERGDVQRDAAQLGARSTAIVSALERRANASSAYLRAGAALLSTMNDVPADDFRRFVSELRLDADYRGAEGIGWGRIVQPSQIEDFNADAATSGPGSHELYPAPDGSQPFSVPVTYLQPDTERNRRALGFDMFSEPKRRTAMIEGERTSRPTASDSIVLQQEASGDAPGFVIYMPVFEASRGGRVLKGFIFSPFNARDFLQSALELEDAGSYGVRLYDGDPSAEETSLLASTFEEADPKMRHVNLTVTIANNPFHLMVSERKAGGLSGLSMATLIFGVLVAALLMLLVRMLTQQAQEDEASLVWFEEQASIRNSLTRELNHRVKNTLANVLSIIALTRRRSDDVDDFANGLDGRIRALSATHDLLTQSDWGSTPVRSVIDAELLPYAKGDDHTVTATGPDVDLAPNDALSLGLAVHELATNAAKYGSLSTPGGSVSVDWRRVGEDIVEVEWLERGGPPVKQDIERGFGTDLIERIVAHELRHPVKLEFEPDGVRCVLVIPVRRPSEFMIRANRSEQGSP</sequence>
<dbReference type="Proteomes" id="UP000059113">
    <property type="component" value="Chromosome"/>
</dbReference>
<keyword evidence="5" id="KW-0808">Transferase</keyword>
<dbReference type="SUPFAM" id="SSF55874">
    <property type="entry name" value="ATPase domain of HSP90 chaperone/DNA topoisomerase II/histidine kinase"/>
    <property type="match status" value="1"/>
</dbReference>
<evidence type="ECO:0000313" key="15">
    <source>
        <dbReference type="Proteomes" id="UP000059113"/>
    </source>
</evidence>
<dbReference type="Gene3D" id="3.30.565.10">
    <property type="entry name" value="Histidine kinase-like ATPase, C-terminal domain"/>
    <property type="match status" value="1"/>
</dbReference>
<dbReference type="GO" id="GO:0016020">
    <property type="term" value="C:membrane"/>
    <property type="evidence" value="ECO:0007669"/>
    <property type="project" value="UniProtKB-SubCell"/>
</dbReference>
<organism evidence="14 15">
    <name type="scientific">Aurantiacibacter atlanticus</name>
    <dbReference type="NCBI Taxonomy" id="1648404"/>
    <lineage>
        <taxon>Bacteria</taxon>
        <taxon>Pseudomonadati</taxon>
        <taxon>Pseudomonadota</taxon>
        <taxon>Alphaproteobacteria</taxon>
        <taxon>Sphingomonadales</taxon>
        <taxon>Erythrobacteraceae</taxon>
        <taxon>Aurantiacibacter</taxon>
    </lineage>
</organism>
<dbReference type="GO" id="GO:0007165">
    <property type="term" value="P:signal transduction"/>
    <property type="evidence" value="ECO:0007669"/>
    <property type="project" value="UniProtKB-ARBA"/>
</dbReference>
<dbReference type="PANTHER" id="PTHR41523:SF7">
    <property type="entry name" value="HISTIDINE KINASE"/>
    <property type="match status" value="1"/>
</dbReference>
<accession>A0A0H4W0Y1</accession>
<dbReference type="SMART" id="SM01079">
    <property type="entry name" value="CHASE"/>
    <property type="match status" value="1"/>
</dbReference>
<evidence type="ECO:0000256" key="3">
    <source>
        <dbReference type="ARBA" id="ARBA00012438"/>
    </source>
</evidence>
<comment type="subcellular location">
    <subcellularLocation>
        <location evidence="2">Membrane</location>
    </subcellularLocation>
</comment>
<evidence type="ECO:0000256" key="4">
    <source>
        <dbReference type="ARBA" id="ARBA00022553"/>
    </source>
</evidence>
<reference evidence="14 15" key="1">
    <citation type="journal article" date="2015" name="Int. J. Syst. Evol. Microbiol.">
        <title>Erythrobacter atlanticus sp. nov., a bacterium from ocean sediment able to degrade polycyclic aromatic hydrocarbons.</title>
        <authorList>
            <person name="Zhuang L."/>
            <person name="Liu Y."/>
            <person name="Wang L."/>
            <person name="Wang W."/>
            <person name="Shao Z."/>
        </authorList>
    </citation>
    <scope>NUCLEOTIDE SEQUENCE [LARGE SCALE GENOMIC DNA]</scope>
    <source>
        <strain evidence="15">s21-N3</strain>
    </source>
</reference>
<name>A0A0H4W0Y1_9SPHN</name>
<dbReference type="STRING" id="1648404.CP97_04490"/>